<dbReference type="EMBL" id="BGZK01000624">
    <property type="protein sequence ID" value="GBP53404.1"/>
    <property type="molecule type" value="Genomic_DNA"/>
</dbReference>
<sequence length="216" mass="24224">MTHLVIVPITSKRERNSREIRPLQKGKDISRSKSVSARCENNNSENKSQIGSDSLNTTVEQRLHKNRSKGKLDALKQLQELLLKEIQTIAALAQTNYEISICDYSENEEHTRTNKHTPYPNARGNASVTTVKTQTIDGCSSTCHDLNRAAVATKINLLKHCNGFRALSTEQRWDVVVACLSSAHHRSACRTRLRSERLQNITPQITSGDSLAYERG</sequence>
<organism evidence="2 3">
    <name type="scientific">Eumeta variegata</name>
    <name type="common">Bagworm moth</name>
    <name type="synonym">Eumeta japonica</name>
    <dbReference type="NCBI Taxonomy" id="151549"/>
    <lineage>
        <taxon>Eukaryota</taxon>
        <taxon>Metazoa</taxon>
        <taxon>Ecdysozoa</taxon>
        <taxon>Arthropoda</taxon>
        <taxon>Hexapoda</taxon>
        <taxon>Insecta</taxon>
        <taxon>Pterygota</taxon>
        <taxon>Neoptera</taxon>
        <taxon>Endopterygota</taxon>
        <taxon>Lepidoptera</taxon>
        <taxon>Glossata</taxon>
        <taxon>Ditrysia</taxon>
        <taxon>Tineoidea</taxon>
        <taxon>Psychidae</taxon>
        <taxon>Oiketicinae</taxon>
        <taxon>Eumeta</taxon>
    </lineage>
</organism>
<dbReference type="AlphaFoldDB" id="A0A4C1WTL5"/>
<name>A0A4C1WTL5_EUMVA</name>
<protein>
    <submittedName>
        <fullName evidence="2">Uncharacterized protein</fullName>
    </submittedName>
</protein>
<proteinExistence type="predicted"/>
<evidence type="ECO:0000313" key="3">
    <source>
        <dbReference type="Proteomes" id="UP000299102"/>
    </source>
</evidence>
<accession>A0A4C1WTL5</accession>
<feature type="compositionally biased region" description="Polar residues" evidence="1">
    <location>
        <begin position="32"/>
        <end position="55"/>
    </location>
</feature>
<evidence type="ECO:0000256" key="1">
    <source>
        <dbReference type="SAM" id="MobiDB-lite"/>
    </source>
</evidence>
<gene>
    <name evidence="2" type="ORF">EVAR_48156_1</name>
</gene>
<feature type="region of interest" description="Disordered" evidence="1">
    <location>
        <begin position="15"/>
        <end position="55"/>
    </location>
</feature>
<evidence type="ECO:0000313" key="2">
    <source>
        <dbReference type="EMBL" id="GBP53404.1"/>
    </source>
</evidence>
<dbReference type="Proteomes" id="UP000299102">
    <property type="component" value="Unassembled WGS sequence"/>
</dbReference>
<keyword evidence="3" id="KW-1185">Reference proteome</keyword>
<feature type="compositionally biased region" description="Basic and acidic residues" evidence="1">
    <location>
        <begin position="15"/>
        <end position="31"/>
    </location>
</feature>
<reference evidence="2 3" key="1">
    <citation type="journal article" date="2019" name="Commun. Biol.">
        <title>The bagworm genome reveals a unique fibroin gene that provides high tensile strength.</title>
        <authorList>
            <person name="Kono N."/>
            <person name="Nakamura H."/>
            <person name="Ohtoshi R."/>
            <person name="Tomita M."/>
            <person name="Numata K."/>
            <person name="Arakawa K."/>
        </authorList>
    </citation>
    <scope>NUCLEOTIDE SEQUENCE [LARGE SCALE GENOMIC DNA]</scope>
</reference>
<comment type="caution">
    <text evidence="2">The sequence shown here is derived from an EMBL/GenBank/DDBJ whole genome shotgun (WGS) entry which is preliminary data.</text>
</comment>